<evidence type="ECO:0000313" key="1">
    <source>
        <dbReference type="EMBL" id="SEO19432.1"/>
    </source>
</evidence>
<proteinExistence type="predicted"/>
<protein>
    <submittedName>
        <fullName evidence="1">Uncharacterized protein</fullName>
    </submittedName>
</protein>
<accession>A0A1H8MPT6</accession>
<dbReference type="AlphaFoldDB" id="A0A1H8MPT6"/>
<organism evidence="1 2">
    <name type="scientific">Nitrosospira multiformis</name>
    <dbReference type="NCBI Taxonomy" id="1231"/>
    <lineage>
        <taxon>Bacteria</taxon>
        <taxon>Pseudomonadati</taxon>
        <taxon>Pseudomonadota</taxon>
        <taxon>Betaproteobacteria</taxon>
        <taxon>Nitrosomonadales</taxon>
        <taxon>Nitrosomonadaceae</taxon>
        <taxon>Nitrosospira</taxon>
    </lineage>
</organism>
<evidence type="ECO:0000313" key="2">
    <source>
        <dbReference type="Proteomes" id="UP000183898"/>
    </source>
</evidence>
<name>A0A1H8MPT6_9PROT</name>
<dbReference type="Proteomes" id="UP000183898">
    <property type="component" value="Unassembled WGS sequence"/>
</dbReference>
<gene>
    <name evidence="1" type="ORF">SAMN05216404_11368</name>
</gene>
<sequence length="75" mass="8666">MIFIIYIGAMGKFMLSKEPMGLLEDGRTLRVLHHILKNGLSQFLFKIAKELEDDQRLDHSPHLPRIHRSEIAAVE</sequence>
<reference evidence="1 2" key="1">
    <citation type="submission" date="2016-10" db="EMBL/GenBank/DDBJ databases">
        <authorList>
            <person name="de Groot N.N."/>
        </authorList>
    </citation>
    <scope>NUCLEOTIDE SEQUENCE [LARGE SCALE GENOMIC DNA]</scope>
    <source>
        <strain evidence="1 2">Nl18</strain>
    </source>
</reference>
<dbReference type="EMBL" id="FOCT01000013">
    <property type="protein sequence ID" value="SEO19432.1"/>
    <property type="molecule type" value="Genomic_DNA"/>
</dbReference>